<evidence type="ECO:0000256" key="1">
    <source>
        <dbReference type="SAM" id="SignalP"/>
    </source>
</evidence>
<comment type="caution">
    <text evidence="2">The sequence shown here is derived from an EMBL/GenBank/DDBJ whole genome shotgun (WGS) entry which is preliminary data.</text>
</comment>
<organism evidence="2 3">
    <name type="scientific">Mucilaginibacter myungsuensis</name>
    <dbReference type="NCBI Taxonomy" id="649104"/>
    <lineage>
        <taxon>Bacteria</taxon>
        <taxon>Pseudomonadati</taxon>
        <taxon>Bacteroidota</taxon>
        <taxon>Sphingobacteriia</taxon>
        <taxon>Sphingobacteriales</taxon>
        <taxon>Sphingobacteriaceae</taxon>
        <taxon>Mucilaginibacter</taxon>
    </lineage>
</organism>
<evidence type="ECO:0008006" key="4">
    <source>
        <dbReference type="Google" id="ProtNLM"/>
    </source>
</evidence>
<dbReference type="Proteomes" id="UP000622475">
    <property type="component" value="Unassembled WGS sequence"/>
</dbReference>
<name>A0A929PWA1_9SPHI</name>
<sequence>MRKFLLLICCTVISFTASAQWWKLKFKKPPLRQFEPMDLLGPAYKTTSLLKLKLRTPHLALQPLPMSDRELEVAQSYTMKAAQHSMRYRIYGQASYQFGLLADLYVRQSRYSEAKWYFLQSTNLARRQSDHKLILANLIKLAMLKYEIGDFALANQDLLDARNMASSKGWLIDLIEIEKKLNYIQHTRYAATRNTRYAAGVTFDMAFQE</sequence>
<feature type="chain" id="PRO_5037552352" description="MalT-like TPR region domain-containing protein" evidence="1">
    <location>
        <begin position="20"/>
        <end position="209"/>
    </location>
</feature>
<protein>
    <recommendedName>
        <fullName evidence="4">MalT-like TPR region domain-containing protein</fullName>
    </recommendedName>
</protein>
<proteinExistence type="predicted"/>
<dbReference type="EMBL" id="JADFFL010000002">
    <property type="protein sequence ID" value="MBE9661145.1"/>
    <property type="molecule type" value="Genomic_DNA"/>
</dbReference>
<dbReference type="RefSeq" id="WP_194110350.1">
    <property type="nucleotide sequence ID" value="NZ_JADFFL010000002.1"/>
</dbReference>
<gene>
    <name evidence="2" type="ORF">IRJ16_04560</name>
</gene>
<evidence type="ECO:0000313" key="3">
    <source>
        <dbReference type="Proteomes" id="UP000622475"/>
    </source>
</evidence>
<dbReference type="AlphaFoldDB" id="A0A929PWA1"/>
<dbReference type="InterPro" id="IPR011990">
    <property type="entry name" value="TPR-like_helical_dom_sf"/>
</dbReference>
<dbReference type="Gene3D" id="1.25.40.10">
    <property type="entry name" value="Tetratricopeptide repeat domain"/>
    <property type="match status" value="1"/>
</dbReference>
<accession>A0A929PWA1</accession>
<reference evidence="2" key="1">
    <citation type="submission" date="2020-10" db="EMBL/GenBank/DDBJ databases">
        <title>Mucilaginibacter mali sp. nov., isolated from rhizosphere soil of apple orchard.</title>
        <authorList>
            <person name="Lee J.-S."/>
            <person name="Kim H.S."/>
            <person name="Kim J.-S."/>
        </authorList>
    </citation>
    <scope>NUCLEOTIDE SEQUENCE</scope>
    <source>
        <strain evidence="2">KCTC 22746</strain>
    </source>
</reference>
<evidence type="ECO:0000313" key="2">
    <source>
        <dbReference type="EMBL" id="MBE9661145.1"/>
    </source>
</evidence>
<keyword evidence="1" id="KW-0732">Signal</keyword>
<feature type="signal peptide" evidence="1">
    <location>
        <begin position="1"/>
        <end position="19"/>
    </location>
</feature>
<dbReference type="SUPFAM" id="SSF48452">
    <property type="entry name" value="TPR-like"/>
    <property type="match status" value="1"/>
</dbReference>
<keyword evidence="3" id="KW-1185">Reference proteome</keyword>